<dbReference type="GO" id="GO:0050684">
    <property type="term" value="P:regulation of mRNA processing"/>
    <property type="evidence" value="ECO:0007669"/>
    <property type="project" value="TreeGrafter"/>
</dbReference>
<evidence type="ECO:0000313" key="9">
    <source>
        <dbReference type="EMBL" id="GKV36011.1"/>
    </source>
</evidence>
<dbReference type="Gene3D" id="1.10.510.10">
    <property type="entry name" value="Transferase(Phosphotransferase) domain 1"/>
    <property type="match status" value="1"/>
</dbReference>
<evidence type="ECO:0000256" key="5">
    <source>
        <dbReference type="ARBA" id="ARBA00022777"/>
    </source>
</evidence>
<dbReference type="Proteomes" id="UP001054252">
    <property type="component" value="Unassembled WGS sequence"/>
</dbReference>
<organism evidence="9 10">
    <name type="scientific">Rubroshorea leprosula</name>
    <dbReference type="NCBI Taxonomy" id="152421"/>
    <lineage>
        <taxon>Eukaryota</taxon>
        <taxon>Viridiplantae</taxon>
        <taxon>Streptophyta</taxon>
        <taxon>Embryophyta</taxon>
        <taxon>Tracheophyta</taxon>
        <taxon>Spermatophyta</taxon>
        <taxon>Magnoliopsida</taxon>
        <taxon>eudicotyledons</taxon>
        <taxon>Gunneridae</taxon>
        <taxon>Pentapetalae</taxon>
        <taxon>rosids</taxon>
        <taxon>malvids</taxon>
        <taxon>Malvales</taxon>
        <taxon>Dipterocarpaceae</taxon>
        <taxon>Rubroshorea</taxon>
    </lineage>
</organism>
<dbReference type="PANTHER" id="PTHR47634">
    <property type="entry name" value="PROTEIN KINASE DOMAIN-CONTAINING PROTEIN-RELATED"/>
    <property type="match status" value="1"/>
</dbReference>
<protein>
    <recommendedName>
        <fullName evidence="1">non-specific serine/threonine protein kinase</fullName>
        <ecNumber evidence="1">2.7.11.1</ecNumber>
    </recommendedName>
</protein>
<dbReference type="GO" id="GO:0000245">
    <property type="term" value="P:spliceosomal complex assembly"/>
    <property type="evidence" value="ECO:0007669"/>
    <property type="project" value="TreeGrafter"/>
</dbReference>
<sequence length="196" mass="22733">MYCVQTDPIVPSKDCLPPDPSHYFYLGHTGIQVLNFSEPMAFCLHLREPAKREGPFDPHSGKNDDRDKDCLALMMELLGMMPCKVVSIPEISLTNGDLRHIQRLRFWPLNKILMEKYDFSVQDANDMADFFIPILDFALEMRPTTAQPNALVIYGSVQYHGFVNLQWLLLNLSTQMGACLRRKEERRMIGKRWRLE</sequence>
<dbReference type="PANTHER" id="PTHR47634:SF9">
    <property type="entry name" value="PROTEIN KINASE DOMAIN-CONTAINING PROTEIN-RELATED"/>
    <property type="match status" value="1"/>
</dbReference>
<keyword evidence="6" id="KW-0067">ATP-binding</keyword>
<evidence type="ECO:0000256" key="1">
    <source>
        <dbReference type="ARBA" id="ARBA00012513"/>
    </source>
</evidence>
<comment type="caution">
    <text evidence="9">The sequence shown here is derived from an EMBL/GenBank/DDBJ whole genome shotgun (WGS) entry which is preliminary data.</text>
</comment>
<accession>A0AAV5LGN7</accession>
<dbReference type="InterPro" id="IPR051334">
    <property type="entry name" value="SRPK"/>
</dbReference>
<evidence type="ECO:0000256" key="4">
    <source>
        <dbReference type="ARBA" id="ARBA00022741"/>
    </source>
</evidence>
<dbReference type="GO" id="GO:0004674">
    <property type="term" value="F:protein serine/threonine kinase activity"/>
    <property type="evidence" value="ECO:0007669"/>
    <property type="project" value="UniProtKB-KW"/>
</dbReference>
<dbReference type="AlphaFoldDB" id="A0AAV5LGN7"/>
<evidence type="ECO:0000313" key="10">
    <source>
        <dbReference type="Proteomes" id="UP001054252"/>
    </source>
</evidence>
<evidence type="ECO:0000256" key="3">
    <source>
        <dbReference type="ARBA" id="ARBA00022679"/>
    </source>
</evidence>
<evidence type="ECO:0000256" key="2">
    <source>
        <dbReference type="ARBA" id="ARBA00022527"/>
    </source>
</evidence>
<comment type="catalytic activity">
    <reaction evidence="7">
        <text>L-threonyl-[protein] + ATP = O-phospho-L-threonyl-[protein] + ADP + H(+)</text>
        <dbReference type="Rhea" id="RHEA:46608"/>
        <dbReference type="Rhea" id="RHEA-COMP:11060"/>
        <dbReference type="Rhea" id="RHEA-COMP:11605"/>
        <dbReference type="ChEBI" id="CHEBI:15378"/>
        <dbReference type="ChEBI" id="CHEBI:30013"/>
        <dbReference type="ChEBI" id="CHEBI:30616"/>
        <dbReference type="ChEBI" id="CHEBI:61977"/>
        <dbReference type="ChEBI" id="CHEBI:456216"/>
        <dbReference type="EC" id="2.7.11.1"/>
    </reaction>
</comment>
<gene>
    <name evidence="9" type="ORF">SLEP1_g44196</name>
</gene>
<dbReference type="GO" id="GO:0005524">
    <property type="term" value="F:ATP binding"/>
    <property type="evidence" value="ECO:0007669"/>
    <property type="project" value="UniProtKB-KW"/>
</dbReference>
<keyword evidence="3" id="KW-0808">Transferase</keyword>
<evidence type="ECO:0000256" key="6">
    <source>
        <dbReference type="ARBA" id="ARBA00022840"/>
    </source>
</evidence>
<comment type="catalytic activity">
    <reaction evidence="8">
        <text>L-seryl-[protein] + ATP = O-phospho-L-seryl-[protein] + ADP + H(+)</text>
        <dbReference type="Rhea" id="RHEA:17989"/>
        <dbReference type="Rhea" id="RHEA-COMP:9863"/>
        <dbReference type="Rhea" id="RHEA-COMP:11604"/>
        <dbReference type="ChEBI" id="CHEBI:15378"/>
        <dbReference type="ChEBI" id="CHEBI:29999"/>
        <dbReference type="ChEBI" id="CHEBI:30616"/>
        <dbReference type="ChEBI" id="CHEBI:83421"/>
        <dbReference type="ChEBI" id="CHEBI:456216"/>
        <dbReference type="EC" id="2.7.11.1"/>
    </reaction>
</comment>
<proteinExistence type="predicted"/>
<name>A0AAV5LGN7_9ROSI</name>
<evidence type="ECO:0000256" key="7">
    <source>
        <dbReference type="ARBA" id="ARBA00047899"/>
    </source>
</evidence>
<keyword evidence="10" id="KW-1185">Reference proteome</keyword>
<keyword evidence="4" id="KW-0547">Nucleotide-binding</keyword>
<keyword evidence="2" id="KW-0723">Serine/threonine-protein kinase</keyword>
<dbReference type="EMBL" id="BPVZ01000114">
    <property type="protein sequence ID" value="GKV36011.1"/>
    <property type="molecule type" value="Genomic_DNA"/>
</dbReference>
<dbReference type="EC" id="2.7.11.1" evidence="1"/>
<evidence type="ECO:0000256" key="8">
    <source>
        <dbReference type="ARBA" id="ARBA00048679"/>
    </source>
</evidence>
<reference evidence="9 10" key="1">
    <citation type="journal article" date="2021" name="Commun. Biol.">
        <title>The genome of Shorea leprosula (Dipterocarpaceae) highlights the ecological relevance of drought in aseasonal tropical rainforests.</title>
        <authorList>
            <person name="Ng K.K.S."/>
            <person name="Kobayashi M.J."/>
            <person name="Fawcett J.A."/>
            <person name="Hatakeyama M."/>
            <person name="Paape T."/>
            <person name="Ng C.H."/>
            <person name="Ang C.C."/>
            <person name="Tnah L.H."/>
            <person name="Lee C.T."/>
            <person name="Nishiyama T."/>
            <person name="Sese J."/>
            <person name="O'Brien M.J."/>
            <person name="Copetti D."/>
            <person name="Mohd Noor M.I."/>
            <person name="Ong R.C."/>
            <person name="Putra M."/>
            <person name="Sireger I.Z."/>
            <person name="Indrioko S."/>
            <person name="Kosugi Y."/>
            <person name="Izuno A."/>
            <person name="Isagi Y."/>
            <person name="Lee S.L."/>
            <person name="Shimizu K.K."/>
        </authorList>
    </citation>
    <scope>NUCLEOTIDE SEQUENCE [LARGE SCALE GENOMIC DNA]</scope>
    <source>
        <strain evidence="9">214</strain>
    </source>
</reference>
<keyword evidence="5" id="KW-0418">Kinase</keyword>